<gene>
    <name evidence="3" type="ORF">MTUNDRAET4_1865</name>
</gene>
<evidence type="ECO:0000313" key="4">
    <source>
        <dbReference type="Proteomes" id="UP000294360"/>
    </source>
</evidence>
<feature type="region of interest" description="Disordered" evidence="2">
    <location>
        <begin position="1"/>
        <end position="29"/>
    </location>
</feature>
<dbReference type="Proteomes" id="UP000294360">
    <property type="component" value="Chromosome"/>
</dbReference>
<dbReference type="KEGG" id="mtun:MTUNDRAET4_1865"/>
<evidence type="ECO:0000256" key="1">
    <source>
        <dbReference type="ARBA" id="ARBA00008769"/>
    </source>
</evidence>
<name>A0A4U8Z0F8_METTU</name>
<proteinExistence type="inferred from homology"/>
<accession>A0A4U8Z0F8</accession>
<protein>
    <submittedName>
        <fullName evidence="3">Porin</fullName>
    </submittedName>
</protein>
<comment type="similarity">
    <text evidence="1">Belongs to the OprB family.</text>
</comment>
<dbReference type="Gene3D" id="2.40.160.180">
    <property type="entry name" value="Carbohydrate-selective porin OprB"/>
    <property type="match status" value="1"/>
</dbReference>
<dbReference type="InterPro" id="IPR038673">
    <property type="entry name" value="OprB_sf"/>
</dbReference>
<sequence length="197" mass="20025">MSNTTASGGSSPPTLTRKSEAAAPAHKRRGRSGVVAGLTAAAFLGLASGALAQEGVGQAAPGANPQDVNPNLVVGLEKPVVKPGFNGPLASIFAPLAAEGYTFHALALDFVQGNPSAGLVTGRYSNSAYFIVGGDADLGKIMGLQGTSLHYENTFFGIVENLNLAPQIGDSLVGYQPPYTPASAWLSIMTLGAEALR</sequence>
<organism evidence="3 4">
    <name type="scientific">Methylocella tundrae</name>
    <dbReference type="NCBI Taxonomy" id="227605"/>
    <lineage>
        <taxon>Bacteria</taxon>
        <taxon>Pseudomonadati</taxon>
        <taxon>Pseudomonadota</taxon>
        <taxon>Alphaproteobacteria</taxon>
        <taxon>Hyphomicrobiales</taxon>
        <taxon>Beijerinckiaceae</taxon>
        <taxon>Methylocella</taxon>
    </lineage>
</organism>
<evidence type="ECO:0000313" key="3">
    <source>
        <dbReference type="EMBL" id="VFU08758.1"/>
    </source>
</evidence>
<dbReference type="EMBL" id="LR536450">
    <property type="protein sequence ID" value="VFU08758.1"/>
    <property type="molecule type" value="Genomic_DNA"/>
</dbReference>
<reference evidence="3 4" key="1">
    <citation type="submission" date="2019-03" db="EMBL/GenBank/DDBJ databases">
        <authorList>
            <person name="Kox A.R. M."/>
        </authorList>
    </citation>
    <scope>NUCLEOTIDE SEQUENCE [LARGE SCALE GENOMIC DNA]</scope>
    <source>
        <strain evidence="3">MTUNDRAET4 annotated genome</strain>
    </source>
</reference>
<dbReference type="AlphaFoldDB" id="A0A4U8Z0F8"/>
<evidence type="ECO:0000256" key="2">
    <source>
        <dbReference type="SAM" id="MobiDB-lite"/>
    </source>
</evidence>
<feature type="compositionally biased region" description="Polar residues" evidence="2">
    <location>
        <begin position="1"/>
        <end position="16"/>
    </location>
</feature>